<evidence type="ECO:0000313" key="3">
    <source>
        <dbReference type="EMBL" id="MBW6399477.1"/>
    </source>
</evidence>
<dbReference type="InterPro" id="IPR011008">
    <property type="entry name" value="Dimeric_a/b-barrel"/>
</dbReference>
<proteinExistence type="inferred from homology"/>
<feature type="domain" description="YCII-related" evidence="2">
    <location>
        <begin position="14"/>
        <end position="89"/>
    </location>
</feature>
<evidence type="ECO:0000313" key="4">
    <source>
        <dbReference type="Proteomes" id="UP001196565"/>
    </source>
</evidence>
<dbReference type="RefSeq" id="WP_219764077.1">
    <property type="nucleotide sequence ID" value="NZ_JAHYBZ010000005.1"/>
</dbReference>
<keyword evidence="4" id="KW-1185">Reference proteome</keyword>
<dbReference type="Pfam" id="PF03795">
    <property type="entry name" value="YCII"/>
    <property type="match status" value="1"/>
</dbReference>
<dbReference type="Proteomes" id="UP001196565">
    <property type="component" value="Unassembled WGS sequence"/>
</dbReference>
<sequence length="98" mass="10265">MPYFCYRLIAPRPDFPAAMTPEEQAAMARHGAYWAEQVAAGTAIAVGPVFAPDGAFGLGILQAETFEAAAALVAADPVLAAGLGFGHRIDPMPTLLHR</sequence>
<dbReference type="Gene3D" id="3.30.70.1060">
    <property type="entry name" value="Dimeric alpha+beta barrel"/>
    <property type="match status" value="1"/>
</dbReference>
<comment type="caution">
    <text evidence="3">The sequence shown here is derived from an EMBL/GenBank/DDBJ whole genome shotgun (WGS) entry which is preliminary data.</text>
</comment>
<evidence type="ECO:0000259" key="2">
    <source>
        <dbReference type="Pfam" id="PF03795"/>
    </source>
</evidence>
<accession>A0ABS7AAZ4</accession>
<comment type="similarity">
    <text evidence="1">Belongs to the YciI family.</text>
</comment>
<dbReference type="EMBL" id="JAHYBZ010000005">
    <property type="protein sequence ID" value="MBW6399477.1"/>
    <property type="molecule type" value="Genomic_DNA"/>
</dbReference>
<reference evidence="3 4" key="1">
    <citation type="submission" date="2021-07" db="EMBL/GenBank/DDBJ databases">
        <authorList>
            <person name="So Y."/>
        </authorList>
    </citation>
    <scope>NUCLEOTIDE SEQUENCE [LARGE SCALE GENOMIC DNA]</scope>
    <source>
        <strain evidence="3 4">HJA6</strain>
    </source>
</reference>
<dbReference type="InterPro" id="IPR005545">
    <property type="entry name" value="YCII"/>
</dbReference>
<organism evidence="3 4">
    <name type="scientific">Roseomonas alba</name>
    <dbReference type="NCBI Taxonomy" id="2846776"/>
    <lineage>
        <taxon>Bacteria</taxon>
        <taxon>Pseudomonadati</taxon>
        <taxon>Pseudomonadota</taxon>
        <taxon>Alphaproteobacteria</taxon>
        <taxon>Acetobacterales</taxon>
        <taxon>Roseomonadaceae</taxon>
        <taxon>Roseomonas</taxon>
    </lineage>
</organism>
<gene>
    <name evidence="3" type="ORF">KPL78_16585</name>
</gene>
<evidence type="ECO:0000256" key="1">
    <source>
        <dbReference type="ARBA" id="ARBA00007689"/>
    </source>
</evidence>
<name>A0ABS7AAZ4_9PROT</name>
<protein>
    <submittedName>
        <fullName evidence="3">YciI family protein</fullName>
    </submittedName>
</protein>
<dbReference type="SUPFAM" id="SSF54909">
    <property type="entry name" value="Dimeric alpha+beta barrel"/>
    <property type="match status" value="1"/>
</dbReference>